<gene>
    <name evidence="1" type="ORF">DM48_378</name>
</gene>
<organism evidence="1 2">
    <name type="scientific">Burkholderia gladioli</name>
    <name type="common">Pseudomonas marginata</name>
    <name type="synonym">Phytomonas marginata</name>
    <dbReference type="NCBI Taxonomy" id="28095"/>
    <lineage>
        <taxon>Bacteria</taxon>
        <taxon>Pseudomonadati</taxon>
        <taxon>Pseudomonadota</taxon>
        <taxon>Betaproteobacteria</taxon>
        <taxon>Burkholderiales</taxon>
        <taxon>Burkholderiaceae</taxon>
        <taxon>Burkholderia</taxon>
    </lineage>
</organism>
<sequence length="319" mass="34894">MRYYELSLTPQGATKPLRVWSSHPNNVIDPGALQIEYDVLVGPYGIPTGASTVVLRGIALQDLTQPQQFAGMSLELKAGMRPGLPLVNPAQAGTILKGQVFQAFGNWEGVNQTVDFVVLPGGYTIDNPGNFVLNWRAGTELSDALLQTLDVAYPNTPLSINISTDLIQNHDEIGVYDTLDQLAQVVGDISEGIFDNRVTIGIQAGKIIAYDTNYKTSPIQLAFTDFVGQPTWINVNTIQLKLVTRADLQMGAIVRMPAGLQNLPGFVTTTQSAYPSSIKYQTTFQNYFIVQEMRQIGNFRSPDATQWVTIVNCILNPNG</sequence>
<dbReference type="AlphaFoldDB" id="A0AAW3F231"/>
<evidence type="ECO:0000313" key="1">
    <source>
        <dbReference type="EMBL" id="KGC14561.1"/>
    </source>
</evidence>
<name>A0AAW3F231_BURGA</name>
<dbReference type="Proteomes" id="UP000029590">
    <property type="component" value="Unassembled WGS sequence"/>
</dbReference>
<dbReference type="RefSeq" id="WP_230676358.1">
    <property type="nucleotide sequence ID" value="NZ_KN150850.1"/>
</dbReference>
<protein>
    <submittedName>
        <fullName evidence="1">Uncharacterized protein</fullName>
    </submittedName>
</protein>
<reference evidence="1 2" key="1">
    <citation type="submission" date="2014-04" db="EMBL/GenBank/DDBJ databases">
        <authorList>
            <person name="Bishop-Lilly K.A."/>
            <person name="Broomall S.M."/>
            <person name="Chain P.S."/>
            <person name="Chertkov O."/>
            <person name="Coyne S.R."/>
            <person name="Daligault H.E."/>
            <person name="Davenport K.W."/>
            <person name="Erkkila T."/>
            <person name="Frey K.G."/>
            <person name="Gibbons H.S."/>
            <person name="Gu W."/>
            <person name="Jaissle J."/>
            <person name="Johnson S.L."/>
            <person name="Koroleva G.I."/>
            <person name="Ladner J.T."/>
            <person name="Lo C.-C."/>
            <person name="Minogue T.D."/>
            <person name="Munk C."/>
            <person name="Palacios G.F."/>
            <person name="Redden C.L."/>
            <person name="Rosenzweig C.N."/>
            <person name="Scholz M.B."/>
            <person name="Teshima H."/>
            <person name="Xu Y."/>
        </authorList>
    </citation>
    <scope>NUCLEOTIDE SEQUENCE [LARGE SCALE GENOMIC DNA]</scope>
    <source>
        <strain evidence="2">gladioli</strain>
    </source>
</reference>
<proteinExistence type="predicted"/>
<accession>A0AAW3F231</accession>
<dbReference type="EMBL" id="JPGG01000016">
    <property type="protein sequence ID" value="KGC14561.1"/>
    <property type="molecule type" value="Genomic_DNA"/>
</dbReference>
<comment type="caution">
    <text evidence="1">The sequence shown here is derived from an EMBL/GenBank/DDBJ whole genome shotgun (WGS) entry which is preliminary data.</text>
</comment>
<evidence type="ECO:0000313" key="2">
    <source>
        <dbReference type="Proteomes" id="UP000029590"/>
    </source>
</evidence>